<comment type="caution">
    <text evidence="1">The sequence shown here is derived from an EMBL/GenBank/DDBJ whole genome shotgun (WGS) entry which is preliminary data.</text>
</comment>
<feature type="non-terminal residue" evidence="1">
    <location>
        <position position="1"/>
    </location>
</feature>
<gene>
    <name evidence="1" type="ORF">EA686_28175</name>
</gene>
<dbReference type="EMBL" id="RFDI01002456">
    <property type="protein sequence ID" value="RSR17795.1"/>
    <property type="molecule type" value="Genomic_DNA"/>
</dbReference>
<protein>
    <submittedName>
        <fullName evidence="1">Histidine ABC transporter permease</fullName>
    </submittedName>
</protein>
<dbReference type="Proteomes" id="UP000280073">
    <property type="component" value="Unassembled WGS sequence"/>
</dbReference>
<sequence length="33" mass="3641">VAAAIYLAITTVSNLILIWLERHYSAGVRKGQL</sequence>
<evidence type="ECO:0000313" key="2">
    <source>
        <dbReference type="Proteomes" id="UP000280073"/>
    </source>
</evidence>
<accession>A0A429M9E5</accession>
<dbReference type="AlphaFoldDB" id="A0A429M9E5"/>
<reference evidence="1 2" key="1">
    <citation type="submission" date="2018-10" db="EMBL/GenBank/DDBJ databases">
        <title>GWAS and RNA-Seq identify cryptic mechanisms of antimicrobial resistance in Acinetobacter baumannii.</title>
        <authorList>
            <person name="Sahl J.W."/>
        </authorList>
    </citation>
    <scope>NUCLEOTIDE SEQUENCE [LARGE SCALE GENOMIC DNA]</scope>
    <source>
        <strain evidence="1 2">TG28175</strain>
    </source>
</reference>
<organism evidence="1 2">
    <name type="scientific">Acinetobacter baumannii</name>
    <dbReference type="NCBI Taxonomy" id="470"/>
    <lineage>
        <taxon>Bacteria</taxon>
        <taxon>Pseudomonadati</taxon>
        <taxon>Pseudomonadota</taxon>
        <taxon>Gammaproteobacteria</taxon>
        <taxon>Moraxellales</taxon>
        <taxon>Moraxellaceae</taxon>
        <taxon>Acinetobacter</taxon>
        <taxon>Acinetobacter calcoaceticus/baumannii complex</taxon>
    </lineage>
</organism>
<name>A0A429M9E5_ACIBA</name>
<evidence type="ECO:0000313" key="1">
    <source>
        <dbReference type="EMBL" id="RSR17795.1"/>
    </source>
</evidence>
<proteinExistence type="predicted"/>